<sequence>MSAVSAAQARPAPGGVAELASRLIPDWELKPDSVDTVVKLPSFASKLQECERICRTPYSEIPHEIQDALVLKRAAPLALTVQPGRGEPRLDREDRLPVPDQVRAPVVRRDRADGCRQGPAGAGPGLATAGPAVTHEEWSWV</sequence>
<feature type="region of interest" description="Disordered" evidence="1">
    <location>
        <begin position="83"/>
        <end position="141"/>
    </location>
</feature>
<name>A0ABN3DN47_9ACTN</name>
<comment type="caution">
    <text evidence="2">The sequence shown here is derived from an EMBL/GenBank/DDBJ whole genome shotgun (WGS) entry which is preliminary data.</text>
</comment>
<dbReference type="EMBL" id="BAAATR010000005">
    <property type="protein sequence ID" value="GAA2236848.1"/>
    <property type="molecule type" value="Genomic_DNA"/>
</dbReference>
<evidence type="ECO:0000313" key="2">
    <source>
        <dbReference type="EMBL" id="GAA2236848.1"/>
    </source>
</evidence>
<evidence type="ECO:0000256" key="1">
    <source>
        <dbReference type="SAM" id="MobiDB-lite"/>
    </source>
</evidence>
<reference evidence="2 3" key="1">
    <citation type="journal article" date="2019" name="Int. J. Syst. Evol. Microbiol.">
        <title>The Global Catalogue of Microorganisms (GCM) 10K type strain sequencing project: providing services to taxonomists for standard genome sequencing and annotation.</title>
        <authorList>
            <consortium name="The Broad Institute Genomics Platform"/>
            <consortium name="The Broad Institute Genome Sequencing Center for Infectious Disease"/>
            <person name="Wu L."/>
            <person name="Ma J."/>
        </authorList>
    </citation>
    <scope>NUCLEOTIDE SEQUENCE [LARGE SCALE GENOMIC DNA]</scope>
    <source>
        <strain evidence="2 3">JCM 7356</strain>
    </source>
</reference>
<evidence type="ECO:0000313" key="3">
    <source>
        <dbReference type="Proteomes" id="UP001500305"/>
    </source>
</evidence>
<dbReference type="Proteomes" id="UP001500305">
    <property type="component" value="Unassembled WGS sequence"/>
</dbReference>
<organism evidence="2 3">
    <name type="scientific">Kitasatospora cystarginea</name>
    <dbReference type="NCBI Taxonomy" id="58350"/>
    <lineage>
        <taxon>Bacteria</taxon>
        <taxon>Bacillati</taxon>
        <taxon>Actinomycetota</taxon>
        <taxon>Actinomycetes</taxon>
        <taxon>Kitasatosporales</taxon>
        <taxon>Streptomycetaceae</taxon>
        <taxon>Kitasatospora</taxon>
    </lineage>
</organism>
<feature type="compositionally biased region" description="Basic and acidic residues" evidence="1">
    <location>
        <begin position="86"/>
        <end position="97"/>
    </location>
</feature>
<accession>A0ABN3DN47</accession>
<keyword evidence="3" id="KW-1185">Reference proteome</keyword>
<gene>
    <name evidence="2" type="ORF">GCM10010430_17250</name>
</gene>
<protein>
    <submittedName>
        <fullName evidence="2">Uncharacterized protein</fullName>
    </submittedName>
</protein>
<proteinExistence type="predicted"/>